<gene>
    <name evidence="6" type="ORF">MUK42_20850</name>
</gene>
<keyword evidence="4" id="KW-0808">Transferase</keyword>
<accession>A0A9E7G3U4</accession>
<evidence type="ECO:0000256" key="3">
    <source>
        <dbReference type="ARBA" id="ARBA00012483"/>
    </source>
</evidence>
<evidence type="ECO:0000256" key="4">
    <source>
        <dbReference type="ARBA" id="ARBA00022679"/>
    </source>
</evidence>
<dbReference type="InterPro" id="IPR003613">
    <property type="entry name" value="Ubox_domain"/>
</dbReference>
<dbReference type="Pfam" id="PF04564">
    <property type="entry name" value="U-box"/>
    <property type="match status" value="1"/>
</dbReference>
<dbReference type="InterPro" id="IPR045210">
    <property type="entry name" value="RING-Ubox_PUB"/>
</dbReference>
<evidence type="ECO:0000256" key="1">
    <source>
        <dbReference type="ARBA" id="ARBA00000900"/>
    </source>
</evidence>
<dbReference type="InterPro" id="IPR052608">
    <property type="entry name" value="U-box_domain_protein"/>
</dbReference>
<reference evidence="6" key="1">
    <citation type="submission" date="2022-05" db="EMBL/GenBank/DDBJ databases">
        <title>The Musa troglodytarum L. genome provides insights into the mechanism of non-climacteric behaviour and enrichment of carotenoids.</title>
        <authorList>
            <person name="Wang J."/>
        </authorList>
    </citation>
    <scope>NUCLEOTIDE SEQUENCE</scope>
    <source>
        <tissue evidence="6">Leaf</tissue>
    </source>
</reference>
<dbReference type="SMART" id="SM00185">
    <property type="entry name" value="ARM"/>
    <property type="match status" value="5"/>
</dbReference>
<dbReference type="SUPFAM" id="SSF48371">
    <property type="entry name" value="ARM repeat"/>
    <property type="match status" value="2"/>
</dbReference>
<dbReference type="InterPro" id="IPR011989">
    <property type="entry name" value="ARM-like"/>
</dbReference>
<dbReference type="Gene3D" id="3.30.40.10">
    <property type="entry name" value="Zinc/RING finger domain, C3HC4 (zinc finger)"/>
    <property type="match status" value="1"/>
</dbReference>
<evidence type="ECO:0000259" key="5">
    <source>
        <dbReference type="PROSITE" id="PS51698"/>
    </source>
</evidence>
<feature type="domain" description="U-box" evidence="5">
    <location>
        <begin position="250"/>
        <end position="329"/>
    </location>
</feature>
<dbReference type="SUPFAM" id="SSF57850">
    <property type="entry name" value="RING/U-box"/>
    <property type="match status" value="1"/>
</dbReference>
<organism evidence="6 7">
    <name type="scientific">Musa troglodytarum</name>
    <name type="common">fe'i banana</name>
    <dbReference type="NCBI Taxonomy" id="320322"/>
    <lineage>
        <taxon>Eukaryota</taxon>
        <taxon>Viridiplantae</taxon>
        <taxon>Streptophyta</taxon>
        <taxon>Embryophyta</taxon>
        <taxon>Tracheophyta</taxon>
        <taxon>Spermatophyta</taxon>
        <taxon>Magnoliopsida</taxon>
        <taxon>Liliopsida</taxon>
        <taxon>Zingiberales</taxon>
        <taxon>Musaceae</taxon>
        <taxon>Musa</taxon>
    </lineage>
</organism>
<dbReference type="InterPro" id="IPR013083">
    <property type="entry name" value="Znf_RING/FYVE/PHD"/>
</dbReference>
<dbReference type="SMART" id="SM00504">
    <property type="entry name" value="Ubox"/>
    <property type="match status" value="1"/>
</dbReference>
<dbReference type="Gene3D" id="1.25.10.10">
    <property type="entry name" value="Leucine-rich Repeat Variant"/>
    <property type="match status" value="3"/>
</dbReference>
<dbReference type="EMBL" id="CP097507">
    <property type="protein sequence ID" value="URE07540.1"/>
    <property type="molecule type" value="Genomic_DNA"/>
</dbReference>
<dbReference type="InterPro" id="IPR000225">
    <property type="entry name" value="Armadillo"/>
</dbReference>
<protein>
    <recommendedName>
        <fullName evidence="3">RING-type E3 ubiquitin transferase</fullName>
        <ecNumber evidence="3">2.3.2.27</ecNumber>
    </recommendedName>
</protein>
<sequence length="1107" mass="121718">MTSPCGAAAAALDSIARSLAEICGDGDGGGEHRWDPPRRFSDFARRLEAVVRGLAGSPELLSSPAVRTALGGVAADLDASRPTLSVYRGRSPIYILIRCVPLSDALRGRVTSLAAWLALLDSPLASLPDLRKKATDLSRDMDQTDLKVTETEERVYSNLQREAKEVVQSSKAVQSATVMDLARALGIDPSDHGKLGEQIKLLRADLSGLSSVAERRILISLEKILDDWSKEPCIADGLVTANFEEEAQILPFKNFLCPLTKGVMKDPVVLESSQTYERAAICHWFDRCLEDGRDPTCPVTGKVLQSLELRPNIGLAGAIEEWVNRNVEIQINSALQFLAEESSCPVECILTVLDNVYRISEEHPSCRYKVRNAGIVTLVVKLLKDQSSRMGSELRGKALMAMHSMAKDGESKLIMLEQGITRLAIRSLTGRSEMEKEYALKLLLEFSIDTDCCTSIALEKGALVLLSSMAANSDHPTSSNLAEEVLKNLEKVADNVQHLAMAGRFQPLVARLYNGTEDVRLEIATFVGKMSLTSNGKDYIARQGGRTLINMLSSNQEQQAASLHALYNLSTLDDNAAILVDFGILPALMDILFATQQDVPSEIKELAASTVANIVSISGHWELSFGDKEGHQIQSEFIIRKLLDVLSHSSCKCQAAVLHILCGIASSPRASVLDVWYANHHNTMPFWGMSFSELYWNPLNLVHSNQLVTCQEEYTQGHSMVNPSCIILQLGNNGSDMAASCIESSGGLKIVVQYIEYSEIDNRVNAFRLLNLLSEKLGQVLAEEFRASNKIVSLKGKLLDAQSSLEERCEVAGLLANLPILDDEVKTVLGSDLLTWIISHIREEQSISSGRNSKKVRRMLEGLLGLLLHYAKSPDPTIITLVQENQFMRIFREQLNSHPHSRAKQRAVLGLKYLSEFARVSVATDLLEPQPPHRLCSPLVLFCGMAPMVPILCPLHNVPCDENSSFCLLKGNAVKPLIDLMNDENVDVQLAAVEALSTVLSDVQNLRNAKEELERLGLFRAAIYLFKEVRPGKLQEKVAMMVERFFQVEALAQDYSTDQDLVMALVGAMKHGNANTKKHAQDALANLRVLSGVGSKPSTNHGKRSNR</sequence>
<dbReference type="AlphaFoldDB" id="A0A9E7G3U4"/>
<dbReference type="GO" id="GO:0016567">
    <property type="term" value="P:protein ubiquitination"/>
    <property type="evidence" value="ECO:0007669"/>
    <property type="project" value="InterPro"/>
</dbReference>
<proteinExistence type="predicted"/>
<evidence type="ECO:0000313" key="6">
    <source>
        <dbReference type="EMBL" id="URE07540.1"/>
    </source>
</evidence>
<dbReference type="PANTHER" id="PTHR45958:SF14">
    <property type="entry name" value="RING-TYPE E3 UBIQUITIN TRANSFERASE"/>
    <property type="match status" value="1"/>
</dbReference>
<dbReference type="CDD" id="cd16664">
    <property type="entry name" value="RING-Ubox_PUB"/>
    <property type="match status" value="1"/>
</dbReference>
<dbReference type="Proteomes" id="UP001055439">
    <property type="component" value="Chromosome 5"/>
</dbReference>
<dbReference type="GO" id="GO:0061630">
    <property type="term" value="F:ubiquitin protein ligase activity"/>
    <property type="evidence" value="ECO:0007669"/>
    <property type="project" value="UniProtKB-EC"/>
</dbReference>
<name>A0A9E7G3U4_9LILI</name>
<evidence type="ECO:0000313" key="7">
    <source>
        <dbReference type="Proteomes" id="UP001055439"/>
    </source>
</evidence>
<evidence type="ECO:0000256" key="2">
    <source>
        <dbReference type="ARBA" id="ARBA00004906"/>
    </source>
</evidence>
<dbReference type="EC" id="2.3.2.27" evidence="3"/>
<comment type="pathway">
    <text evidence="2">Protein modification; protein ubiquitination.</text>
</comment>
<dbReference type="InterPro" id="IPR016024">
    <property type="entry name" value="ARM-type_fold"/>
</dbReference>
<dbReference type="OrthoDB" id="629492at2759"/>
<dbReference type="PROSITE" id="PS51698">
    <property type="entry name" value="U_BOX"/>
    <property type="match status" value="1"/>
</dbReference>
<comment type="catalytic activity">
    <reaction evidence="1">
        <text>S-ubiquitinyl-[E2 ubiquitin-conjugating enzyme]-L-cysteine + [acceptor protein]-L-lysine = [E2 ubiquitin-conjugating enzyme]-L-cysteine + N(6)-ubiquitinyl-[acceptor protein]-L-lysine.</text>
        <dbReference type="EC" id="2.3.2.27"/>
    </reaction>
</comment>
<keyword evidence="7" id="KW-1185">Reference proteome</keyword>
<dbReference type="PANTHER" id="PTHR45958">
    <property type="entry name" value="RING-TYPE E3 UBIQUITIN TRANSFERASE"/>
    <property type="match status" value="1"/>
</dbReference>